<keyword evidence="4" id="KW-1185">Reference proteome</keyword>
<proteinExistence type="predicted"/>
<dbReference type="Proteomes" id="UP001294444">
    <property type="component" value="Unassembled WGS sequence"/>
</dbReference>
<feature type="signal peptide" evidence="2">
    <location>
        <begin position="1"/>
        <end position="20"/>
    </location>
</feature>
<sequence>MTKLLALLLVLMPFLLVADGHQYIDNMPHQIRMVRHRRIESRSFMSWMTHISDKASDWMFGSVHNPANDESHIPKPAVGGVDVLPKMPYPYATGMIPRLASETLSGNGLVGGWMCIHIQPPGNAQASLTREGGASGGGSGAGGGAGLGAGGGAGLGAGAGAGLGAGGGAGLGAGGGAGLGAGGGAGLGAGGGAGLGAGAGAGLGAGGAGGGAGLGAGGGAGLGAGGGAGLGAGGGAGLGAGGGAGLGAGGGAGLGAGGGAGLGAGGGAGLGGGTGSPYLGYGGYYGSGGGAGGMNSGTGMGRGGGSSGYSGGNGLLSGSGSMGGGSGGNYMSGSGIGGGNGYSRSGFGTGSVGNGVGTGDFGAGGSQGGSIPPGYIRYQGQVMTIAQFQQALASGAPSGGSSSPYVRRRSLFSSDSSSLSTNTFLDKRQAPDSAPPALDSAPPADKKPAKIFMCINGDPDVPPIKFNTMTGLKIRDPEAQQDGVVEITNLPNYQMPWMPFLPTAEMWEEQQTLMLAQEEMIETNMTTTPPRSR</sequence>
<evidence type="ECO:0000313" key="3">
    <source>
        <dbReference type="EMBL" id="SNX82148.1"/>
    </source>
</evidence>
<name>A0AAJ4XJA7_9BASI</name>
<dbReference type="AlphaFoldDB" id="A0AAJ4XJA7"/>
<accession>A0AAJ4XJA7</accession>
<feature type="compositionally biased region" description="Low complexity" evidence="1">
    <location>
        <begin position="415"/>
        <end position="424"/>
    </location>
</feature>
<organism evidence="3 4">
    <name type="scientific">Melanopsichium pennsylvanicum</name>
    <dbReference type="NCBI Taxonomy" id="63383"/>
    <lineage>
        <taxon>Eukaryota</taxon>
        <taxon>Fungi</taxon>
        <taxon>Dikarya</taxon>
        <taxon>Basidiomycota</taxon>
        <taxon>Ustilaginomycotina</taxon>
        <taxon>Ustilaginomycetes</taxon>
        <taxon>Ustilaginales</taxon>
        <taxon>Ustilaginaceae</taxon>
        <taxon>Melanopsichium</taxon>
    </lineage>
</organism>
<evidence type="ECO:0000313" key="4">
    <source>
        <dbReference type="Proteomes" id="UP001294444"/>
    </source>
</evidence>
<keyword evidence="2" id="KW-0732">Signal</keyword>
<dbReference type="EMBL" id="OAPG01000001">
    <property type="protein sequence ID" value="SNX82148.1"/>
    <property type="molecule type" value="Genomic_DNA"/>
</dbReference>
<feature type="compositionally biased region" description="Low complexity" evidence="1">
    <location>
        <begin position="431"/>
        <end position="443"/>
    </location>
</feature>
<comment type="caution">
    <text evidence="3">The sequence shown here is derived from an EMBL/GenBank/DDBJ whole genome shotgun (WGS) entry which is preliminary data.</text>
</comment>
<gene>
    <name evidence="3" type="ORF">MEPE_00854</name>
</gene>
<feature type="chain" id="PRO_5042546036" evidence="2">
    <location>
        <begin position="21"/>
        <end position="533"/>
    </location>
</feature>
<feature type="region of interest" description="Disordered" evidence="1">
    <location>
        <begin position="415"/>
        <end position="445"/>
    </location>
</feature>
<evidence type="ECO:0000256" key="1">
    <source>
        <dbReference type="SAM" id="MobiDB-lite"/>
    </source>
</evidence>
<protein>
    <submittedName>
        <fullName evidence="3">Uncharacterized protein</fullName>
    </submittedName>
</protein>
<reference evidence="3" key="1">
    <citation type="submission" date="2023-10" db="EMBL/GenBank/DDBJ databases">
        <authorList>
            <person name="Guldener U."/>
        </authorList>
    </citation>
    <scope>NUCLEOTIDE SEQUENCE</scope>
    <source>
        <strain evidence="3">Mp4</strain>
    </source>
</reference>
<evidence type="ECO:0000256" key="2">
    <source>
        <dbReference type="SAM" id="SignalP"/>
    </source>
</evidence>